<dbReference type="EMBL" id="KZ820486">
    <property type="protein sequence ID" value="PWN47262.1"/>
    <property type="molecule type" value="Genomic_DNA"/>
</dbReference>
<proteinExistence type="predicted"/>
<sequence>MPEFWPLTLKLYNLTVSLVMMCGGGLNFLQKPLEYSRLVIGSLSACLSLLLMLLEFIPRAGNFSARCFSTLNSHTGRGLLSIIVAALQLHITWKKPSYLVMTTPPNTGVTFSRVDATLVHENSTTTQVDIYPDHHTESERLYLYVSCATLAVLGILQILVGSLTPLPLAKSMRETVKVLNADDTRRIEEAASVRGKARYRPVSTMNPRPSFSVVMPPYQSYQAKTRYTPVEETSMYRLSHRGSSGDWKSYTPPQPESDPLGPSSVPGGAWYGGGHLATLSNSSSGPQRRSSYSENLTSSGWESVQLCGVPNDGAGDLGCLAAEFGPLQSVSGSTPVQNRPADKPLPSQENKDKAPDHSGIRTMTLGRNERGGSNDAFKKRAPASLGARGKLPSSLPAPLSAIFAGRSRPSTGNTASRSRPGTGNSTQSHSSTLRPPPGKMYGTMNSRPGTANSSKSARSLYVPGVGELELSSDSESEVSADSNDEAEVLERHARGGKLDQNREGSSCCGGTVDSGSKEWVSSQVDLTRFQGEGLQTKEAGGEALREMEAKRRQRLERKMSKREEKKARALVRALSKKYDQDGLHLNRRIDSFRPNALQGGSEGKETPPDASNRAAAATLTEPLQVTALSSTASPSSPVVGDPTLVGRAHEEYARRYSQSSLLGSSRNRPRSGGVAGDHELPPRASTQRWFGNDPAKAAVAGGHRSFDSRPAAESGGGGVGEANRARRRLSLLMEGEEEKGRGARRSELSPTTLSVIESNRTSLADSTASSFGNGTFGHQEVASSNDLRVARGS</sequence>
<reference evidence="1 2" key="1">
    <citation type="journal article" date="2018" name="Mol. Biol. Evol.">
        <title>Broad Genomic Sampling Reveals a Smut Pathogenic Ancestry of the Fungal Clade Ustilaginomycotina.</title>
        <authorList>
            <person name="Kijpornyongpan T."/>
            <person name="Mondo S.J."/>
            <person name="Barry K."/>
            <person name="Sandor L."/>
            <person name="Lee J."/>
            <person name="Lipzen A."/>
            <person name="Pangilinan J."/>
            <person name="LaButti K."/>
            <person name="Hainaut M."/>
            <person name="Henrissat B."/>
            <person name="Grigoriev I.V."/>
            <person name="Spatafora J.W."/>
            <person name="Aime M.C."/>
        </authorList>
    </citation>
    <scope>NUCLEOTIDE SEQUENCE [LARGE SCALE GENOMIC DNA]</scope>
    <source>
        <strain evidence="1 2">SA 807</strain>
    </source>
</reference>
<organism evidence="1 2">
    <name type="scientific">Violaceomyces palustris</name>
    <dbReference type="NCBI Taxonomy" id="1673888"/>
    <lineage>
        <taxon>Eukaryota</taxon>
        <taxon>Fungi</taxon>
        <taxon>Dikarya</taxon>
        <taxon>Basidiomycota</taxon>
        <taxon>Ustilaginomycotina</taxon>
        <taxon>Ustilaginomycetes</taxon>
        <taxon>Violaceomycetales</taxon>
        <taxon>Violaceomycetaceae</taxon>
        <taxon>Violaceomyces</taxon>
    </lineage>
</organism>
<accession>A0ACD0NNA9</accession>
<protein>
    <submittedName>
        <fullName evidence="1">Uncharacterized protein</fullName>
    </submittedName>
</protein>
<keyword evidence="2" id="KW-1185">Reference proteome</keyword>
<evidence type="ECO:0000313" key="1">
    <source>
        <dbReference type="EMBL" id="PWN47262.1"/>
    </source>
</evidence>
<gene>
    <name evidence="1" type="ORF">IE53DRAFT_371602</name>
</gene>
<dbReference type="Proteomes" id="UP000245626">
    <property type="component" value="Unassembled WGS sequence"/>
</dbReference>
<evidence type="ECO:0000313" key="2">
    <source>
        <dbReference type="Proteomes" id="UP000245626"/>
    </source>
</evidence>
<name>A0ACD0NNA9_9BASI</name>